<dbReference type="InterPro" id="IPR036291">
    <property type="entry name" value="NAD(P)-bd_dom_sf"/>
</dbReference>
<evidence type="ECO:0000259" key="7">
    <source>
        <dbReference type="Pfam" id="PF04321"/>
    </source>
</evidence>
<comment type="caution">
    <text evidence="8">The sequence shown here is derived from an EMBL/GenBank/DDBJ whole genome shotgun (WGS) entry which is preliminary data.</text>
</comment>
<dbReference type="EC" id="1.1.1.133" evidence="3 6"/>
<sequence>MMVTNKVLITGSNGFLGQKLIDLLSKNLNYEVFAISMNKNDNPNVENYHFQQLDLMNSGLLDNYLSEVKPNYIIHTAAITSVEGCEADKVLCEKMNVEVAKQLADYCKQTNGFLVQLSTDFVFDGQNGPYKEDDSTNPLSEYGKSKLRSEQVIHNSGCEYAILRTILVYGINANPNRSNLVLWAKEKLSKDEPIKVVKDQWRMPTFVDDLAEACLLAIEKRATGVFHISGEEMFTIAEAVYQIADFWNFDKSLISEITAASIGQSENRPQKTGFILSKAKSILGFQPTPFKASLEIIDKQYGIFR</sequence>
<dbReference type="CDD" id="cd05254">
    <property type="entry name" value="dTDP_HR_like_SDR_e"/>
    <property type="match status" value="1"/>
</dbReference>
<dbReference type="Pfam" id="PF04321">
    <property type="entry name" value="RmlD_sub_bind"/>
    <property type="match status" value="1"/>
</dbReference>
<evidence type="ECO:0000256" key="6">
    <source>
        <dbReference type="RuleBase" id="RU364082"/>
    </source>
</evidence>
<keyword evidence="9" id="KW-1185">Reference proteome</keyword>
<dbReference type="SUPFAM" id="SSF51735">
    <property type="entry name" value="NAD(P)-binding Rossmann-fold domains"/>
    <property type="match status" value="1"/>
</dbReference>
<gene>
    <name evidence="8" type="ORF">ABE541_12775</name>
</gene>
<evidence type="ECO:0000256" key="4">
    <source>
        <dbReference type="ARBA" id="ARBA00017099"/>
    </source>
</evidence>
<evidence type="ECO:0000313" key="9">
    <source>
        <dbReference type="Proteomes" id="UP001409291"/>
    </source>
</evidence>
<evidence type="ECO:0000313" key="8">
    <source>
        <dbReference type="EMBL" id="MEN5378135.1"/>
    </source>
</evidence>
<dbReference type="PANTHER" id="PTHR10491:SF4">
    <property type="entry name" value="METHIONINE ADENOSYLTRANSFERASE 2 SUBUNIT BETA"/>
    <property type="match status" value="1"/>
</dbReference>
<dbReference type="EMBL" id="JBDJNQ010000005">
    <property type="protein sequence ID" value="MEN5378135.1"/>
    <property type="molecule type" value="Genomic_DNA"/>
</dbReference>
<evidence type="ECO:0000256" key="1">
    <source>
        <dbReference type="ARBA" id="ARBA00004781"/>
    </source>
</evidence>
<dbReference type="Gene3D" id="3.40.50.720">
    <property type="entry name" value="NAD(P)-binding Rossmann-like Domain"/>
    <property type="match status" value="1"/>
</dbReference>
<dbReference type="Proteomes" id="UP001409291">
    <property type="component" value="Unassembled WGS sequence"/>
</dbReference>
<dbReference type="RefSeq" id="WP_346581422.1">
    <property type="nucleotide sequence ID" value="NZ_JBDJLH010000008.1"/>
</dbReference>
<keyword evidence="6" id="KW-0521">NADP</keyword>
<dbReference type="InterPro" id="IPR005913">
    <property type="entry name" value="dTDP_dehydrorham_reduct"/>
</dbReference>
<feature type="domain" description="RmlD-like substrate binding" evidence="7">
    <location>
        <begin position="6"/>
        <end position="295"/>
    </location>
</feature>
<comment type="function">
    <text evidence="6">Catalyzes the reduction of dTDP-6-deoxy-L-lyxo-4-hexulose to yield dTDP-L-rhamnose.</text>
</comment>
<comment type="catalytic activity">
    <reaction evidence="5">
        <text>dTDP-beta-L-rhamnose + NADP(+) = dTDP-4-dehydro-beta-L-rhamnose + NADPH + H(+)</text>
        <dbReference type="Rhea" id="RHEA:21796"/>
        <dbReference type="ChEBI" id="CHEBI:15378"/>
        <dbReference type="ChEBI" id="CHEBI:57510"/>
        <dbReference type="ChEBI" id="CHEBI:57783"/>
        <dbReference type="ChEBI" id="CHEBI:58349"/>
        <dbReference type="ChEBI" id="CHEBI:62830"/>
        <dbReference type="EC" id="1.1.1.133"/>
    </reaction>
</comment>
<organism evidence="8 9">
    <name type="scientific">Sphingobacterium kitahiroshimense</name>
    <dbReference type="NCBI Taxonomy" id="470446"/>
    <lineage>
        <taxon>Bacteria</taxon>
        <taxon>Pseudomonadati</taxon>
        <taxon>Bacteroidota</taxon>
        <taxon>Sphingobacteriia</taxon>
        <taxon>Sphingobacteriales</taxon>
        <taxon>Sphingobacteriaceae</taxon>
        <taxon>Sphingobacterium</taxon>
    </lineage>
</organism>
<name>A0ABV0BTL9_9SPHI</name>
<dbReference type="PANTHER" id="PTHR10491">
    <property type="entry name" value="DTDP-4-DEHYDRORHAMNOSE REDUCTASE"/>
    <property type="match status" value="1"/>
</dbReference>
<evidence type="ECO:0000256" key="2">
    <source>
        <dbReference type="ARBA" id="ARBA00010944"/>
    </source>
</evidence>
<comment type="pathway">
    <text evidence="1 6">Carbohydrate biosynthesis; dTDP-L-rhamnose biosynthesis.</text>
</comment>
<evidence type="ECO:0000256" key="5">
    <source>
        <dbReference type="ARBA" id="ARBA00048200"/>
    </source>
</evidence>
<accession>A0ABV0BTL9</accession>
<proteinExistence type="inferred from homology"/>
<comment type="similarity">
    <text evidence="2 6">Belongs to the dTDP-4-dehydrorhamnose reductase family.</text>
</comment>
<keyword evidence="6" id="KW-0560">Oxidoreductase</keyword>
<dbReference type="InterPro" id="IPR029903">
    <property type="entry name" value="RmlD-like-bd"/>
</dbReference>
<evidence type="ECO:0000256" key="3">
    <source>
        <dbReference type="ARBA" id="ARBA00012929"/>
    </source>
</evidence>
<protein>
    <recommendedName>
        <fullName evidence="4 6">dTDP-4-dehydrorhamnose reductase</fullName>
        <ecNumber evidence="3 6">1.1.1.133</ecNumber>
    </recommendedName>
</protein>
<reference evidence="8 9" key="1">
    <citation type="submission" date="2024-04" db="EMBL/GenBank/DDBJ databases">
        <title>WGS of bacteria from Torrens River.</title>
        <authorList>
            <person name="Wyrsch E.R."/>
            <person name="Drigo B."/>
        </authorList>
    </citation>
    <scope>NUCLEOTIDE SEQUENCE [LARGE SCALE GENOMIC DNA]</scope>
    <source>
        <strain evidence="8 9">TWI391</strain>
    </source>
</reference>